<dbReference type="EMBL" id="ML213606">
    <property type="protein sequence ID" value="TFK37719.1"/>
    <property type="molecule type" value="Genomic_DNA"/>
</dbReference>
<keyword evidence="3" id="KW-1185">Reference proteome</keyword>
<name>A0A5C3LWU9_9AGAR</name>
<dbReference type="OrthoDB" id="3047947at2759"/>
<proteinExistence type="predicted"/>
<dbReference type="SUPFAM" id="SSF81383">
    <property type="entry name" value="F-box domain"/>
    <property type="match status" value="1"/>
</dbReference>
<dbReference type="AlphaFoldDB" id="A0A5C3LWU9"/>
<gene>
    <name evidence="2" type="ORF">BDQ12DRAFT_137888</name>
</gene>
<dbReference type="Proteomes" id="UP000308652">
    <property type="component" value="Unassembled WGS sequence"/>
</dbReference>
<accession>A0A5C3LWU9</accession>
<feature type="domain" description="F-box" evidence="1">
    <location>
        <begin position="41"/>
        <end position="97"/>
    </location>
</feature>
<evidence type="ECO:0000313" key="3">
    <source>
        <dbReference type="Proteomes" id="UP000308652"/>
    </source>
</evidence>
<protein>
    <recommendedName>
        <fullName evidence="1">F-box domain-containing protein</fullName>
    </recommendedName>
</protein>
<dbReference type="InterPro" id="IPR036047">
    <property type="entry name" value="F-box-like_dom_sf"/>
</dbReference>
<evidence type="ECO:0000259" key="1">
    <source>
        <dbReference type="Pfam" id="PF12937"/>
    </source>
</evidence>
<dbReference type="InterPro" id="IPR032675">
    <property type="entry name" value="LRR_dom_sf"/>
</dbReference>
<organism evidence="2 3">
    <name type="scientific">Crucibulum laeve</name>
    <dbReference type="NCBI Taxonomy" id="68775"/>
    <lineage>
        <taxon>Eukaryota</taxon>
        <taxon>Fungi</taxon>
        <taxon>Dikarya</taxon>
        <taxon>Basidiomycota</taxon>
        <taxon>Agaricomycotina</taxon>
        <taxon>Agaricomycetes</taxon>
        <taxon>Agaricomycetidae</taxon>
        <taxon>Agaricales</taxon>
        <taxon>Agaricineae</taxon>
        <taxon>Nidulariaceae</taxon>
        <taxon>Crucibulum</taxon>
    </lineage>
</organism>
<sequence>MTTVSLTSDYTLATHDTSSKMTFQDLTSGLKNLSSENTSSIHSLPVEVLSLIFNTAYISVQSNFDKDQQLALAVSQVSQHWRNIALHTPSLWSNILLRTAWNYELTEMCLFRSSLHPIYLCIFSDKEEYPSCGIELDFLQELIVPHLPRCRSIKFVSNYIRTDHSILRTLFLNSGSIFYPFLEDFYIECNVRHLQPHVERSVSPGNNAPKLRHFYLDGERLLPYTPPLKNVTTLHLANMKDILDVIRHCPLLETLWICDAYTGWVDDRDPYEHSSLRSLHIFGSDCVSKFLLYLVAPKLEDLVIPSVSFRDLTVLHSCTDVGSPRFPSLKSLALPLTVRDFSAALALAAHCFPTIETLILPYLRPRDFIEGFSQSIERTVFARLTSLAIREVDTKGEAAISELVLRRKLQGCPLRMIFVDGSSYQNSLLANLGTEVEIKEKDLWGDIWQAAGYMI</sequence>
<dbReference type="Gene3D" id="3.80.10.10">
    <property type="entry name" value="Ribonuclease Inhibitor"/>
    <property type="match status" value="1"/>
</dbReference>
<dbReference type="InterPro" id="IPR001810">
    <property type="entry name" value="F-box_dom"/>
</dbReference>
<evidence type="ECO:0000313" key="2">
    <source>
        <dbReference type="EMBL" id="TFK37719.1"/>
    </source>
</evidence>
<dbReference type="SUPFAM" id="SSF52047">
    <property type="entry name" value="RNI-like"/>
    <property type="match status" value="1"/>
</dbReference>
<dbReference type="PANTHER" id="PTHR38926">
    <property type="entry name" value="F-BOX DOMAIN CONTAINING PROTEIN, EXPRESSED"/>
    <property type="match status" value="1"/>
</dbReference>
<dbReference type="PANTHER" id="PTHR38926:SF5">
    <property type="entry name" value="F-BOX AND LEUCINE-RICH REPEAT PROTEIN 6"/>
    <property type="match status" value="1"/>
</dbReference>
<dbReference type="Pfam" id="PF12937">
    <property type="entry name" value="F-box-like"/>
    <property type="match status" value="1"/>
</dbReference>
<dbReference type="Gene3D" id="1.20.1280.50">
    <property type="match status" value="1"/>
</dbReference>
<reference evidence="2 3" key="1">
    <citation type="journal article" date="2019" name="Nat. Ecol. Evol.">
        <title>Megaphylogeny resolves global patterns of mushroom evolution.</title>
        <authorList>
            <person name="Varga T."/>
            <person name="Krizsan K."/>
            <person name="Foldi C."/>
            <person name="Dima B."/>
            <person name="Sanchez-Garcia M."/>
            <person name="Sanchez-Ramirez S."/>
            <person name="Szollosi G.J."/>
            <person name="Szarkandi J.G."/>
            <person name="Papp V."/>
            <person name="Albert L."/>
            <person name="Andreopoulos W."/>
            <person name="Angelini C."/>
            <person name="Antonin V."/>
            <person name="Barry K.W."/>
            <person name="Bougher N.L."/>
            <person name="Buchanan P."/>
            <person name="Buyck B."/>
            <person name="Bense V."/>
            <person name="Catcheside P."/>
            <person name="Chovatia M."/>
            <person name="Cooper J."/>
            <person name="Damon W."/>
            <person name="Desjardin D."/>
            <person name="Finy P."/>
            <person name="Geml J."/>
            <person name="Haridas S."/>
            <person name="Hughes K."/>
            <person name="Justo A."/>
            <person name="Karasinski D."/>
            <person name="Kautmanova I."/>
            <person name="Kiss B."/>
            <person name="Kocsube S."/>
            <person name="Kotiranta H."/>
            <person name="LaButti K.M."/>
            <person name="Lechner B.E."/>
            <person name="Liimatainen K."/>
            <person name="Lipzen A."/>
            <person name="Lukacs Z."/>
            <person name="Mihaltcheva S."/>
            <person name="Morgado L.N."/>
            <person name="Niskanen T."/>
            <person name="Noordeloos M.E."/>
            <person name="Ohm R.A."/>
            <person name="Ortiz-Santana B."/>
            <person name="Ovrebo C."/>
            <person name="Racz N."/>
            <person name="Riley R."/>
            <person name="Savchenko A."/>
            <person name="Shiryaev A."/>
            <person name="Soop K."/>
            <person name="Spirin V."/>
            <person name="Szebenyi C."/>
            <person name="Tomsovsky M."/>
            <person name="Tulloss R.E."/>
            <person name="Uehling J."/>
            <person name="Grigoriev I.V."/>
            <person name="Vagvolgyi C."/>
            <person name="Papp T."/>
            <person name="Martin F.M."/>
            <person name="Miettinen O."/>
            <person name="Hibbett D.S."/>
            <person name="Nagy L.G."/>
        </authorList>
    </citation>
    <scope>NUCLEOTIDE SEQUENCE [LARGE SCALE GENOMIC DNA]</scope>
    <source>
        <strain evidence="2 3">CBS 166.37</strain>
    </source>
</reference>